<dbReference type="Pfam" id="PF03793">
    <property type="entry name" value="PASTA"/>
    <property type="match status" value="1"/>
</dbReference>
<dbReference type="InterPro" id="IPR005543">
    <property type="entry name" value="PASTA_dom"/>
</dbReference>
<dbReference type="EMBL" id="MIJE01000033">
    <property type="protein sequence ID" value="OEF96078.1"/>
    <property type="molecule type" value="Genomic_DNA"/>
</dbReference>
<keyword evidence="3 4" id="KW-0472">Membrane</keyword>
<keyword evidence="4" id="KW-1133">Transmembrane helix</keyword>
<feature type="transmembrane region" description="Helical" evidence="4">
    <location>
        <begin position="12"/>
        <end position="32"/>
    </location>
</feature>
<dbReference type="InterPro" id="IPR011927">
    <property type="entry name" value="SpoVD_pbp"/>
</dbReference>
<evidence type="ECO:0000259" key="5">
    <source>
        <dbReference type="PROSITE" id="PS51178"/>
    </source>
</evidence>
<evidence type="ECO:0000313" key="6">
    <source>
        <dbReference type="EMBL" id="OEF96078.1"/>
    </source>
</evidence>
<dbReference type="OrthoDB" id="9804124at2"/>
<feature type="domain" description="PASTA" evidence="5">
    <location>
        <begin position="579"/>
        <end position="637"/>
    </location>
</feature>
<dbReference type="InterPro" id="IPR005311">
    <property type="entry name" value="PBP_dimer"/>
</dbReference>
<dbReference type="Pfam" id="PF03717">
    <property type="entry name" value="PBP_dimer"/>
    <property type="match status" value="1"/>
</dbReference>
<sequence length="637" mass="71377">MRVTHMTVRKRTYIVLLVVIFIFLGLIFRLGYIQLFKTHWLTERAEDLWRRDIPVEAKRGKILDRAENEIAYNVSAPTVIAIPAQIKDPELTAQKLAPLINMDEEKVYSLITKRTLMVYLAPGGRKIDDQVANQIMRLRLPGIVITEESKRYYPYGNLASHILGFTGIDNQGLTGIELVYDENLKGKRGSISFFSDAKGREIPNEKDTYTEPIHGLDLVLTIDLTIQKIIERELDKAVQTYQPESILAIAMNPNTGEILGMANRPTYYPEDYQSYPQEIYNRNLAIWKTFEPGSTFKIVTLAAALEEGKVNLNETFFDPGYIMVANHRIRCWKHGGHGEQTFAEVVENSCNPGFVTLGQRLGSELLFSYIHRFGFGKKTNIDLPGEASGLMFKPGQIGPLELATTSFGQGVSVTPIQQVAAVSSIVNGGYQIQPHIVKGWRDPVTKLYVHKNEHATGNQVISSETSELVRLTLEGVVANGTGRNAYIDGYRVGGKTGTAQKVGPDGRYLKNNHIVSFIGFAPADQPELVIYVAVDNPQGIQFGGVVTAPIVKGIMGDALKHLGVEKRTEQLEMDYRYDDIRYFDVPNLVGEEIKDVRRTLRHFQLEVIGEGSKIVSQVPKHGQRLPENTTIRVYLNE</sequence>
<dbReference type="NCBIfam" id="TIGR02214">
    <property type="entry name" value="spoVD_pbp"/>
    <property type="match status" value="1"/>
</dbReference>
<proteinExistence type="inferred from homology"/>
<dbReference type="InterPro" id="IPR036138">
    <property type="entry name" value="PBP_dimer_sf"/>
</dbReference>
<dbReference type="InterPro" id="IPR001460">
    <property type="entry name" value="PCN-bd_Tpept"/>
</dbReference>
<dbReference type="GO" id="GO:0071555">
    <property type="term" value="P:cell wall organization"/>
    <property type="evidence" value="ECO:0007669"/>
    <property type="project" value="TreeGrafter"/>
</dbReference>
<protein>
    <submittedName>
        <fullName evidence="6">Stage V sporulation protein D</fullName>
    </submittedName>
</protein>
<comment type="caution">
    <text evidence="6">The sequence shown here is derived from an EMBL/GenBank/DDBJ whole genome shotgun (WGS) entry which is preliminary data.</text>
</comment>
<evidence type="ECO:0000256" key="2">
    <source>
        <dbReference type="ARBA" id="ARBA00007171"/>
    </source>
</evidence>
<dbReference type="STRING" id="766136.BHF68_10085"/>
<dbReference type="SUPFAM" id="SSF54184">
    <property type="entry name" value="Penicillin-binding protein 2x (pbp-2x), c-terminal domain"/>
    <property type="match status" value="1"/>
</dbReference>
<dbReference type="GO" id="GO:0008658">
    <property type="term" value="F:penicillin binding"/>
    <property type="evidence" value="ECO:0007669"/>
    <property type="project" value="InterPro"/>
</dbReference>
<dbReference type="Gene3D" id="3.90.1310.10">
    <property type="entry name" value="Penicillin-binding protein 2a (Domain 2)"/>
    <property type="match status" value="1"/>
</dbReference>
<dbReference type="Gene3D" id="3.30.450.330">
    <property type="match status" value="1"/>
</dbReference>
<dbReference type="Proteomes" id="UP000094296">
    <property type="component" value="Unassembled WGS sequence"/>
</dbReference>
<evidence type="ECO:0000256" key="1">
    <source>
        <dbReference type="ARBA" id="ARBA00004370"/>
    </source>
</evidence>
<comment type="similarity">
    <text evidence="2">Belongs to the transpeptidase family.</text>
</comment>
<name>A0A1E5G0V4_9FIRM</name>
<dbReference type="PANTHER" id="PTHR30627">
    <property type="entry name" value="PEPTIDOGLYCAN D,D-TRANSPEPTIDASE"/>
    <property type="match status" value="1"/>
</dbReference>
<comment type="subcellular location">
    <subcellularLocation>
        <location evidence="1">Membrane</location>
    </subcellularLocation>
</comment>
<dbReference type="SUPFAM" id="SSF56519">
    <property type="entry name" value="Penicillin binding protein dimerisation domain"/>
    <property type="match status" value="1"/>
</dbReference>
<keyword evidence="7" id="KW-1185">Reference proteome</keyword>
<dbReference type="RefSeq" id="WP_069643998.1">
    <property type="nucleotide sequence ID" value="NZ_MIJE01000033.1"/>
</dbReference>
<dbReference type="GO" id="GO:0005886">
    <property type="term" value="C:plasma membrane"/>
    <property type="evidence" value="ECO:0007669"/>
    <property type="project" value="TreeGrafter"/>
</dbReference>
<dbReference type="PROSITE" id="PS51178">
    <property type="entry name" value="PASTA"/>
    <property type="match status" value="1"/>
</dbReference>
<dbReference type="PANTHER" id="PTHR30627:SF1">
    <property type="entry name" value="PEPTIDOGLYCAN D,D-TRANSPEPTIDASE FTSI"/>
    <property type="match status" value="1"/>
</dbReference>
<accession>A0A1E5G0V4</accession>
<dbReference type="Pfam" id="PF00905">
    <property type="entry name" value="Transpeptidase"/>
    <property type="match status" value="1"/>
</dbReference>
<dbReference type="InterPro" id="IPR012338">
    <property type="entry name" value="Beta-lactam/transpept-like"/>
</dbReference>
<dbReference type="SMART" id="SM00740">
    <property type="entry name" value="PASTA"/>
    <property type="match status" value="1"/>
</dbReference>
<evidence type="ECO:0000313" key="7">
    <source>
        <dbReference type="Proteomes" id="UP000094296"/>
    </source>
</evidence>
<gene>
    <name evidence="6" type="ORF">BHF68_10085</name>
</gene>
<keyword evidence="4" id="KW-0812">Transmembrane</keyword>
<dbReference type="Gene3D" id="3.40.710.10">
    <property type="entry name" value="DD-peptidase/beta-lactamase superfamily"/>
    <property type="match status" value="1"/>
</dbReference>
<evidence type="ECO:0000256" key="3">
    <source>
        <dbReference type="ARBA" id="ARBA00023136"/>
    </source>
</evidence>
<reference evidence="6 7" key="1">
    <citation type="submission" date="2016-09" db="EMBL/GenBank/DDBJ databases">
        <title>Draft genome sequence for the type strain of Desulfuribacillus alkaliarsenatis AHT28, an obligately anaerobic, sulfidogenic bacterium isolated from Russian soda lake sediments.</title>
        <authorList>
            <person name="Abin C.A."/>
            <person name="Hollibaugh J.T."/>
        </authorList>
    </citation>
    <scope>NUCLEOTIDE SEQUENCE [LARGE SCALE GENOMIC DNA]</scope>
    <source>
        <strain evidence="6 7">AHT28</strain>
    </source>
</reference>
<evidence type="ECO:0000256" key="4">
    <source>
        <dbReference type="SAM" id="Phobius"/>
    </source>
</evidence>
<dbReference type="SUPFAM" id="SSF56601">
    <property type="entry name" value="beta-lactamase/transpeptidase-like"/>
    <property type="match status" value="1"/>
</dbReference>
<dbReference type="InterPro" id="IPR050515">
    <property type="entry name" value="Beta-lactam/transpept"/>
</dbReference>
<dbReference type="AlphaFoldDB" id="A0A1E5G0V4"/>
<organism evidence="6 7">
    <name type="scientific">Desulfuribacillus alkaliarsenatis</name>
    <dbReference type="NCBI Taxonomy" id="766136"/>
    <lineage>
        <taxon>Bacteria</taxon>
        <taxon>Bacillati</taxon>
        <taxon>Bacillota</taxon>
        <taxon>Desulfuribacillia</taxon>
        <taxon>Desulfuribacillales</taxon>
        <taxon>Desulfuribacillaceae</taxon>
        <taxon>Desulfuribacillus</taxon>
    </lineage>
</organism>